<dbReference type="PANTHER" id="PTHR33383:SF1">
    <property type="entry name" value="MEMBRANE PROTEIN INSERTION EFFICIENCY FACTOR-RELATED"/>
    <property type="match status" value="1"/>
</dbReference>
<comment type="function">
    <text evidence="1">Could be involved in insertion of integral membrane proteins into the membrane.</text>
</comment>
<organism evidence="2">
    <name type="scientific">candidate division TA06 bacterium ADurb.Bin131</name>
    <dbReference type="NCBI Taxonomy" id="1852827"/>
    <lineage>
        <taxon>Bacteria</taxon>
        <taxon>Bacteria division TA06</taxon>
    </lineage>
</organism>
<dbReference type="PANTHER" id="PTHR33383">
    <property type="entry name" value="MEMBRANE PROTEIN INSERTION EFFICIENCY FACTOR-RELATED"/>
    <property type="match status" value="1"/>
</dbReference>
<dbReference type="GO" id="GO:0005886">
    <property type="term" value="C:plasma membrane"/>
    <property type="evidence" value="ECO:0007669"/>
    <property type="project" value="UniProtKB-SubCell"/>
</dbReference>
<dbReference type="Proteomes" id="UP000485562">
    <property type="component" value="Unassembled WGS sequence"/>
</dbReference>
<dbReference type="HAMAP" id="MF_00386">
    <property type="entry name" value="UPF0161_YidD"/>
    <property type="match status" value="1"/>
</dbReference>
<dbReference type="SMART" id="SM01234">
    <property type="entry name" value="Haemolytic"/>
    <property type="match status" value="1"/>
</dbReference>
<dbReference type="NCBIfam" id="TIGR00278">
    <property type="entry name" value="membrane protein insertion efficiency factor YidD"/>
    <property type="match status" value="1"/>
</dbReference>
<reference evidence="2" key="1">
    <citation type="submission" date="2017-02" db="EMBL/GenBank/DDBJ databases">
        <title>Delving into the versatile metabolic prowess of the omnipresent phylum Bacteroidetes.</title>
        <authorList>
            <person name="Nobu M.K."/>
            <person name="Mei R."/>
            <person name="Narihiro T."/>
            <person name="Kuroda K."/>
            <person name="Liu W.-T."/>
        </authorList>
    </citation>
    <scope>NUCLEOTIDE SEQUENCE</scope>
    <source>
        <strain evidence="2">ADurb.Bin131</strain>
    </source>
</reference>
<keyword evidence="1" id="KW-0472">Membrane</keyword>
<protein>
    <recommendedName>
        <fullName evidence="1">Putative membrane protein insertion efficiency factor</fullName>
    </recommendedName>
</protein>
<evidence type="ECO:0000256" key="1">
    <source>
        <dbReference type="HAMAP-Rule" id="MF_00386"/>
    </source>
</evidence>
<accession>A0A1V6C486</accession>
<dbReference type="EMBL" id="MWDQ01000152">
    <property type="protein sequence ID" value="OQB71644.1"/>
    <property type="molecule type" value="Genomic_DNA"/>
</dbReference>
<comment type="similarity">
    <text evidence="1">Belongs to the UPF0161 family.</text>
</comment>
<name>A0A1V6C486_UNCT6</name>
<dbReference type="InterPro" id="IPR002696">
    <property type="entry name" value="Membr_insert_effic_factor_YidD"/>
</dbReference>
<dbReference type="AlphaFoldDB" id="A0A1V6C486"/>
<gene>
    <name evidence="2" type="primary">yidD</name>
    <name evidence="2" type="ORF">BWX89_01760</name>
</gene>
<keyword evidence="1" id="KW-1003">Cell membrane</keyword>
<comment type="subcellular location">
    <subcellularLocation>
        <location evidence="1">Cell membrane</location>
        <topology evidence="1">Peripheral membrane protein</topology>
        <orientation evidence="1">Cytoplasmic side</orientation>
    </subcellularLocation>
</comment>
<sequence length="82" mass="9494">MERNKKKNILIKPVIFIIHVYQVVLSPIFGRNCRFYPSCSNYFIDALEKQGLLNGTILFLKRIVRCHPFNPGGYDPLPQGDK</sequence>
<dbReference type="Pfam" id="PF01809">
    <property type="entry name" value="YidD"/>
    <property type="match status" value="1"/>
</dbReference>
<proteinExistence type="inferred from homology"/>
<evidence type="ECO:0000313" key="2">
    <source>
        <dbReference type="EMBL" id="OQB71644.1"/>
    </source>
</evidence>
<comment type="caution">
    <text evidence="2">The sequence shown here is derived from an EMBL/GenBank/DDBJ whole genome shotgun (WGS) entry which is preliminary data.</text>
</comment>